<evidence type="ECO:0000313" key="3">
    <source>
        <dbReference type="Proteomes" id="UP001189429"/>
    </source>
</evidence>
<organism evidence="2 3">
    <name type="scientific">Prorocentrum cordatum</name>
    <dbReference type="NCBI Taxonomy" id="2364126"/>
    <lineage>
        <taxon>Eukaryota</taxon>
        <taxon>Sar</taxon>
        <taxon>Alveolata</taxon>
        <taxon>Dinophyceae</taxon>
        <taxon>Prorocentrales</taxon>
        <taxon>Prorocentraceae</taxon>
        <taxon>Prorocentrum</taxon>
    </lineage>
</organism>
<evidence type="ECO:0000313" key="2">
    <source>
        <dbReference type="EMBL" id="CAK0827442.1"/>
    </source>
</evidence>
<feature type="region of interest" description="Disordered" evidence="1">
    <location>
        <begin position="1"/>
        <end position="24"/>
    </location>
</feature>
<feature type="non-terminal residue" evidence="2">
    <location>
        <position position="1"/>
    </location>
</feature>
<name>A0ABN9S8I7_9DINO</name>
<proteinExistence type="predicted"/>
<evidence type="ECO:0008006" key="4">
    <source>
        <dbReference type="Google" id="ProtNLM"/>
    </source>
</evidence>
<keyword evidence="3" id="KW-1185">Reference proteome</keyword>
<gene>
    <name evidence="2" type="ORF">PCOR1329_LOCUS26979</name>
</gene>
<sequence>GSPVRLPGIAAGAAARGGPPPSGASRCRLAVTVLSKVEGAELAIHLTEGELEQGPHSAGAAVSLPRGRPQLLELRSAGAIAGELRVSGAPPVPFGVQVRLGRQERVNFVQNEWRQRTVVSQ</sequence>
<evidence type="ECO:0000256" key="1">
    <source>
        <dbReference type="SAM" id="MobiDB-lite"/>
    </source>
</evidence>
<feature type="compositionally biased region" description="Low complexity" evidence="1">
    <location>
        <begin position="7"/>
        <end position="17"/>
    </location>
</feature>
<protein>
    <recommendedName>
        <fullName evidence="4">Galectin</fullName>
    </recommendedName>
</protein>
<feature type="non-terminal residue" evidence="2">
    <location>
        <position position="121"/>
    </location>
</feature>
<comment type="caution">
    <text evidence="2">The sequence shown here is derived from an EMBL/GenBank/DDBJ whole genome shotgun (WGS) entry which is preliminary data.</text>
</comment>
<dbReference type="EMBL" id="CAUYUJ010009686">
    <property type="protein sequence ID" value="CAK0827442.1"/>
    <property type="molecule type" value="Genomic_DNA"/>
</dbReference>
<accession>A0ABN9S8I7</accession>
<dbReference type="Proteomes" id="UP001189429">
    <property type="component" value="Unassembled WGS sequence"/>
</dbReference>
<reference evidence="2" key="1">
    <citation type="submission" date="2023-10" db="EMBL/GenBank/DDBJ databases">
        <authorList>
            <person name="Chen Y."/>
            <person name="Shah S."/>
            <person name="Dougan E. K."/>
            <person name="Thang M."/>
            <person name="Chan C."/>
        </authorList>
    </citation>
    <scope>NUCLEOTIDE SEQUENCE [LARGE SCALE GENOMIC DNA]</scope>
</reference>